<evidence type="ECO:0000256" key="1">
    <source>
        <dbReference type="ARBA" id="ARBA00004196"/>
    </source>
</evidence>
<evidence type="ECO:0000256" key="4">
    <source>
        <dbReference type="ARBA" id="ARBA00022729"/>
    </source>
</evidence>
<reference evidence="8" key="1">
    <citation type="journal article" date="2015" name="PeerJ">
        <title>First genomic representation of candidate bacterial phylum KSB3 points to enhanced environmental sensing as a trigger of wastewater bulking.</title>
        <authorList>
            <person name="Sekiguchi Y."/>
            <person name="Ohashi A."/>
            <person name="Parks D.H."/>
            <person name="Yamauchi T."/>
            <person name="Tyson G.W."/>
            <person name="Hugenholtz P."/>
        </authorList>
    </citation>
    <scope>NUCLEOTIDE SEQUENCE [LARGE SCALE GENOMIC DNA]</scope>
</reference>
<dbReference type="PANTHER" id="PTHR43649">
    <property type="entry name" value="ARABINOSE-BINDING PROTEIN-RELATED"/>
    <property type="match status" value="1"/>
</dbReference>
<organism evidence="8">
    <name type="scientific">Vecturithrix granuli</name>
    <dbReference type="NCBI Taxonomy" id="1499967"/>
    <lineage>
        <taxon>Bacteria</taxon>
        <taxon>Candidatus Moduliflexota</taxon>
        <taxon>Candidatus Vecturitrichia</taxon>
        <taxon>Candidatus Vecturitrichales</taxon>
        <taxon>Candidatus Vecturitrichaceae</taxon>
        <taxon>Candidatus Vecturithrix</taxon>
    </lineage>
</organism>
<comment type="subcellular location">
    <subcellularLocation>
        <location evidence="1">Cell envelope</location>
    </subcellularLocation>
</comment>
<proteinExistence type="inferred from homology"/>
<dbReference type="InterPro" id="IPR050490">
    <property type="entry name" value="Bact_solute-bd_prot1"/>
</dbReference>
<evidence type="ECO:0000313" key="9">
    <source>
        <dbReference type="Proteomes" id="UP000030661"/>
    </source>
</evidence>
<comment type="function">
    <text evidence="5">Part of a binding-protein-dependent transport system for a sugar.</text>
</comment>
<dbReference type="Gene3D" id="3.40.190.10">
    <property type="entry name" value="Periplasmic binding protein-like II"/>
    <property type="match status" value="2"/>
</dbReference>
<accession>A0A081BV04</accession>
<dbReference type="Pfam" id="PF01547">
    <property type="entry name" value="SBP_bac_1"/>
    <property type="match status" value="1"/>
</dbReference>
<dbReference type="GO" id="GO:0030313">
    <property type="term" value="C:cell envelope"/>
    <property type="evidence" value="ECO:0007669"/>
    <property type="project" value="UniProtKB-SubCell"/>
</dbReference>
<dbReference type="eggNOG" id="COG1653">
    <property type="taxonomic scope" value="Bacteria"/>
</dbReference>
<dbReference type="AlphaFoldDB" id="A0A081BV04"/>
<dbReference type="EMBL" id="DF820464">
    <property type="protein sequence ID" value="GAK56159.1"/>
    <property type="molecule type" value="Genomic_DNA"/>
</dbReference>
<evidence type="ECO:0000313" key="8">
    <source>
        <dbReference type="EMBL" id="GAK56159.1"/>
    </source>
</evidence>
<evidence type="ECO:0000256" key="6">
    <source>
        <dbReference type="ARBA" id="ARBA00049753"/>
    </source>
</evidence>
<protein>
    <recommendedName>
        <fullName evidence="6">Probable sugar-binding periplasmic protein</fullName>
    </recommendedName>
</protein>
<gene>
    <name evidence="8" type="ORF">U27_03121</name>
</gene>
<dbReference type="HOGENOM" id="CLU_031285_15_1_0"/>
<keyword evidence="9" id="KW-1185">Reference proteome</keyword>
<name>A0A081BV04_VECG1</name>
<feature type="chain" id="PRO_5001755400" description="Probable sugar-binding periplasmic protein" evidence="7">
    <location>
        <begin position="28"/>
        <end position="422"/>
    </location>
</feature>
<dbReference type="SUPFAM" id="SSF53850">
    <property type="entry name" value="Periplasmic binding protein-like II"/>
    <property type="match status" value="1"/>
</dbReference>
<sequence length="422" mass="45300">MVFFKRFSVLFSVLFLGMCVIGVQAQAAGQLEVFSWWTSGGEAAALESLFTAYNAAYPGVEIVNATVAGGGGSAARGVLQTRLAGGTPPDTWQVHPGFELIGQYVEPEFIVSLTDLYKEEGWFDVTPKALIDLMSVGDDVYQVTVGVHRGNGLWYNKKILDEKGIAVGDAMSVDEFFEIAEKLKAAGVTPLCVGDSGIWATAELFENTLLGVIGPEKYLGLWNGSASFADPDVVKALETYGRMLDYQNSDHSALSWDQAVKKLIEGTCVFNSMGDWAYGEFANAGLKDNVDFGWVSHPGSAGSFVVVADGFIQANNAPNPENAKNWLRTVGSKEAQEAFNPLKGSICARTDCDRAKFGAYHNWSMDSFAKDALVPTLVHGSAAPADFQQAVNDAVTSFVVDRNVKAFSQNLVQAAQSSGFGK</sequence>
<keyword evidence="4 7" id="KW-0732">Signal</keyword>
<keyword evidence="3" id="KW-0813">Transport</keyword>
<dbReference type="Proteomes" id="UP000030661">
    <property type="component" value="Unassembled WGS sequence"/>
</dbReference>
<evidence type="ECO:0000256" key="3">
    <source>
        <dbReference type="ARBA" id="ARBA00022448"/>
    </source>
</evidence>
<dbReference type="PANTHER" id="PTHR43649:SF28">
    <property type="entry name" value="BINDING PROTEIN COMPONENT OF ABC SUGAR TRANSPORTER-RELATED"/>
    <property type="match status" value="1"/>
</dbReference>
<comment type="similarity">
    <text evidence="2">Belongs to the bacterial solute-binding protein 1 family.</text>
</comment>
<evidence type="ECO:0000256" key="7">
    <source>
        <dbReference type="SAM" id="SignalP"/>
    </source>
</evidence>
<dbReference type="InterPro" id="IPR006059">
    <property type="entry name" value="SBP"/>
</dbReference>
<evidence type="ECO:0000256" key="5">
    <source>
        <dbReference type="ARBA" id="ARBA00049629"/>
    </source>
</evidence>
<evidence type="ECO:0000256" key="2">
    <source>
        <dbReference type="ARBA" id="ARBA00008520"/>
    </source>
</evidence>
<feature type="signal peptide" evidence="7">
    <location>
        <begin position="1"/>
        <end position="27"/>
    </location>
</feature>
<dbReference type="STRING" id="1499967.U27_03121"/>